<dbReference type="Proteomes" id="UP001498398">
    <property type="component" value="Unassembled WGS sequence"/>
</dbReference>
<sequence length="132" mass="14203">MFNFTKLTTFTTILAASSTAFATPVGSKKRAPLDVFAPPIISPAKGDVWVVGQQRNVTWDTSNAPTQITNPIGSIMPRQDDMTTNIDLASCFNIIIGHIQVTVPDVPDGDYTLVLFGDSGNFSPDFTIMHAA</sequence>
<gene>
    <name evidence="2" type="ORF">VKT23_015950</name>
</gene>
<accession>A0ABR1IZC9</accession>
<evidence type="ECO:0000256" key="1">
    <source>
        <dbReference type="SAM" id="SignalP"/>
    </source>
</evidence>
<feature type="signal peptide" evidence="1">
    <location>
        <begin position="1"/>
        <end position="22"/>
    </location>
</feature>
<reference evidence="2 3" key="1">
    <citation type="submission" date="2024-01" db="EMBL/GenBank/DDBJ databases">
        <title>A draft genome for the cacao thread blight pathogen Marasmiellus scandens.</title>
        <authorList>
            <person name="Baruah I.K."/>
            <person name="Leung J."/>
            <person name="Bukari Y."/>
            <person name="Amoako-Attah I."/>
            <person name="Meinhardt L.W."/>
            <person name="Bailey B.A."/>
            <person name="Cohen S.P."/>
        </authorList>
    </citation>
    <scope>NUCLEOTIDE SEQUENCE [LARGE SCALE GENOMIC DNA]</scope>
    <source>
        <strain evidence="2 3">GH-19</strain>
    </source>
</reference>
<feature type="chain" id="PRO_5046733504" evidence="1">
    <location>
        <begin position="23"/>
        <end position="132"/>
    </location>
</feature>
<evidence type="ECO:0000313" key="3">
    <source>
        <dbReference type="Proteomes" id="UP001498398"/>
    </source>
</evidence>
<name>A0ABR1IZC9_9AGAR</name>
<protein>
    <submittedName>
        <fullName evidence="2">Uncharacterized protein</fullName>
    </submittedName>
</protein>
<comment type="caution">
    <text evidence="2">The sequence shown here is derived from an EMBL/GenBank/DDBJ whole genome shotgun (WGS) entry which is preliminary data.</text>
</comment>
<keyword evidence="3" id="KW-1185">Reference proteome</keyword>
<keyword evidence="1" id="KW-0732">Signal</keyword>
<proteinExistence type="predicted"/>
<evidence type="ECO:0000313" key="2">
    <source>
        <dbReference type="EMBL" id="KAK7442704.1"/>
    </source>
</evidence>
<dbReference type="EMBL" id="JBANRG010000057">
    <property type="protein sequence ID" value="KAK7442704.1"/>
    <property type="molecule type" value="Genomic_DNA"/>
</dbReference>
<organism evidence="2 3">
    <name type="scientific">Marasmiellus scandens</name>
    <dbReference type="NCBI Taxonomy" id="2682957"/>
    <lineage>
        <taxon>Eukaryota</taxon>
        <taxon>Fungi</taxon>
        <taxon>Dikarya</taxon>
        <taxon>Basidiomycota</taxon>
        <taxon>Agaricomycotina</taxon>
        <taxon>Agaricomycetes</taxon>
        <taxon>Agaricomycetidae</taxon>
        <taxon>Agaricales</taxon>
        <taxon>Marasmiineae</taxon>
        <taxon>Omphalotaceae</taxon>
        <taxon>Marasmiellus</taxon>
    </lineage>
</organism>